<dbReference type="OrthoDB" id="1348364at2"/>
<gene>
    <name evidence="2" type="ORF">FNW21_15735</name>
</gene>
<protein>
    <recommendedName>
        <fullName evidence="4">DUF4468 domain-containing protein</fullName>
    </recommendedName>
</protein>
<dbReference type="Proteomes" id="UP000316371">
    <property type="component" value="Unassembled WGS sequence"/>
</dbReference>
<dbReference type="RefSeq" id="WP_144257704.1">
    <property type="nucleotide sequence ID" value="NZ_VJZT01000033.1"/>
</dbReference>
<keyword evidence="3" id="KW-1185">Reference proteome</keyword>
<sequence>MKKILFSTVSIFMFCSFLSAQNSSPTTETEYNYITKGYKVQISSGLDMKAGYEVIDISTEKMGTYTYEIKALVRSEKQEISSIMVITTSASWGNKYYFCIPHGDKNLNQKYYNDLILWDKEITTPYAYFMSSKYGEVLSQIVELEKKLKK</sequence>
<feature type="chain" id="PRO_5021936087" description="DUF4468 domain-containing protein" evidence="1">
    <location>
        <begin position="21"/>
        <end position="150"/>
    </location>
</feature>
<evidence type="ECO:0000313" key="3">
    <source>
        <dbReference type="Proteomes" id="UP000316371"/>
    </source>
</evidence>
<evidence type="ECO:0000256" key="1">
    <source>
        <dbReference type="SAM" id="SignalP"/>
    </source>
</evidence>
<dbReference type="EMBL" id="VJZT01000033">
    <property type="protein sequence ID" value="TRX34922.1"/>
    <property type="molecule type" value="Genomic_DNA"/>
</dbReference>
<dbReference type="AlphaFoldDB" id="A0A553DQ51"/>
<keyword evidence="1" id="KW-0732">Signal</keyword>
<feature type="signal peptide" evidence="1">
    <location>
        <begin position="1"/>
        <end position="20"/>
    </location>
</feature>
<evidence type="ECO:0008006" key="4">
    <source>
        <dbReference type="Google" id="ProtNLM"/>
    </source>
</evidence>
<accession>A0A553DQ51</accession>
<comment type="caution">
    <text evidence="2">The sequence shown here is derived from an EMBL/GenBank/DDBJ whole genome shotgun (WGS) entry which is preliminary data.</text>
</comment>
<reference evidence="2 3" key="1">
    <citation type="submission" date="2019-07" db="EMBL/GenBank/DDBJ databases">
        <title>Novel species of Flavobacterium.</title>
        <authorList>
            <person name="Liu Q."/>
            <person name="Xin Y.-H."/>
        </authorList>
    </citation>
    <scope>NUCLEOTIDE SEQUENCE [LARGE SCALE GENOMIC DNA]</scope>
    <source>
        <strain evidence="2 3">LB1R34</strain>
    </source>
</reference>
<organism evidence="2 3">
    <name type="scientific">Flavobacterium restrictum</name>
    <dbReference type="NCBI Taxonomy" id="2594428"/>
    <lineage>
        <taxon>Bacteria</taxon>
        <taxon>Pseudomonadati</taxon>
        <taxon>Bacteroidota</taxon>
        <taxon>Flavobacteriia</taxon>
        <taxon>Flavobacteriales</taxon>
        <taxon>Flavobacteriaceae</taxon>
        <taxon>Flavobacterium</taxon>
    </lineage>
</organism>
<name>A0A553DQ51_9FLAO</name>
<proteinExistence type="predicted"/>
<evidence type="ECO:0000313" key="2">
    <source>
        <dbReference type="EMBL" id="TRX34922.1"/>
    </source>
</evidence>